<proteinExistence type="predicted"/>
<sequence length="146" mass="16013">MKYSNVIGVLAAVIIIASCFFPWITVPEVNIIVKGFDAGNTKFGKPGLVNSFMSVCAILLFLIPRIWAKRFNLFFTGFNLAWAIRNFILLATCRSGDCPIKQPALYVMLGASLLMIGMAMFTDLPLKDEPRSISGNSAGNKDESDL</sequence>
<dbReference type="Proteomes" id="UP000033121">
    <property type="component" value="Unassembled WGS sequence"/>
</dbReference>
<dbReference type="OrthoDB" id="678688at2"/>
<reference evidence="2 3" key="1">
    <citation type="submission" date="2015-04" db="EMBL/GenBank/DDBJ databases">
        <title>Whole genome shotgun sequence of Flavihumibacter petaseus NBRC 106054.</title>
        <authorList>
            <person name="Miyazawa S."/>
            <person name="Hosoyama A."/>
            <person name="Hashimoto M."/>
            <person name="Noguchi M."/>
            <person name="Tsuchikane K."/>
            <person name="Ohji S."/>
            <person name="Yamazoe A."/>
            <person name="Ichikawa N."/>
            <person name="Kimura A."/>
            <person name="Fujita N."/>
        </authorList>
    </citation>
    <scope>NUCLEOTIDE SEQUENCE [LARGE SCALE GENOMIC DNA]</scope>
    <source>
        <strain evidence="2 3">NBRC 106054</strain>
    </source>
</reference>
<gene>
    <name evidence="2" type="ORF">FPE01S_02_07820</name>
</gene>
<protein>
    <submittedName>
        <fullName evidence="2">Uncharacterized protein</fullName>
    </submittedName>
</protein>
<keyword evidence="1" id="KW-0472">Membrane</keyword>
<name>A0A0E9N202_9BACT</name>
<keyword evidence="1" id="KW-0812">Transmembrane</keyword>
<evidence type="ECO:0000313" key="2">
    <source>
        <dbReference type="EMBL" id="GAO43676.1"/>
    </source>
</evidence>
<keyword evidence="1" id="KW-1133">Transmembrane helix</keyword>
<feature type="transmembrane region" description="Helical" evidence="1">
    <location>
        <begin position="6"/>
        <end position="26"/>
    </location>
</feature>
<dbReference type="AlphaFoldDB" id="A0A0E9N202"/>
<feature type="transmembrane region" description="Helical" evidence="1">
    <location>
        <begin position="47"/>
        <end position="67"/>
    </location>
</feature>
<accession>A0A0E9N202</accession>
<feature type="transmembrane region" description="Helical" evidence="1">
    <location>
        <begin position="104"/>
        <end position="122"/>
    </location>
</feature>
<evidence type="ECO:0000256" key="1">
    <source>
        <dbReference type="SAM" id="Phobius"/>
    </source>
</evidence>
<comment type="caution">
    <text evidence="2">The sequence shown here is derived from an EMBL/GenBank/DDBJ whole genome shotgun (WGS) entry which is preliminary data.</text>
</comment>
<keyword evidence="3" id="KW-1185">Reference proteome</keyword>
<dbReference type="PROSITE" id="PS51257">
    <property type="entry name" value="PROKAR_LIPOPROTEIN"/>
    <property type="match status" value="1"/>
</dbReference>
<dbReference type="STRING" id="1220578.FPE01S_02_07820"/>
<dbReference type="EMBL" id="BBWV01000002">
    <property type="protein sequence ID" value="GAO43676.1"/>
    <property type="molecule type" value="Genomic_DNA"/>
</dbReference>
<dbReference type="RefSeq" id="WP_052955776.1">
    <property type="nucleotide sequence ID" value="NZ_BBWV01000002.1"/>
</dbReference>
<organism evidence="2 3">
    <name type="scientific">Flavihumibacter petaseus NBRC 106054</name>
    <dbReference type="NCBI Taxonomy" id="1220578"/>
    <lineage>
        <taxon>Bacteria</taxon>
        <taxon>Pseudomonadati</taxon>
        <taxon>Bacteroidota</taxon>
        <taxon>Chitinophagia</taxon>
        <taxon>Chitinophagales</taxon>
        <taxon>Chitinophagaceae</taxon>
        <taxon>Flavihumibacter</taxon>
    </lineage>
</organism>
<evidence type="ECO:0000313" key="3">
    <source>
        <dbReference type="Proteomes" id="UP000033121"/>
    </source>
</evidence>